<evidence type="ECO:0000313" key="2">
    <source>
        <dbReference type="EMBL" id="OBZ79475.1"/>
    </source>
</evidence>
<comment type="caution">
    <text evidence="2">The sequence shown here is derived from an EMBL/GenBank/DDBJ whole genome shotgun (WGS) entry which is preliminary data.</text>
</comment>
<protein>
    <submittedName>
        <fullName evidence="2">Uncharacterized protein</fullName>
    </submittedName>
</protein>
<evidence type="ECO:0000256" key="1">
    <source>
        <dbReference type="SAM" id="MobiDB-lite"/>
    </source>
</evidence>
<keyword evidence="3" id="KW-1185">Reference proteome</keyword>
<dbReference type="EMBL" id="LUGG01000001">
    <property type="protein sequence ID" value="OBZ79475.1"/>
    <property type="molecule type" value="Genomic_DNA"/>
</dbReference>
<proteinExistence type="predicted"/>
<feature type="compositionally biased region" description="Basic residues" evidence="1">
    <location>
        <begin position="33"/>
        <end position="43"/>
    </location>
</feature>
<dbReference type="AlphaFoldDB" id="A0A1C7MRH4"/>
<name>A0A1C7MRH4_GRIFR</name>
<organism evidence="2 3">
    <name type="scientific">Grifola frondosa</name>
    <name type="common">Maitake</name>
    <name type="synonym">Polyporus frondosus</name>
    <dbReference type="NCBI Taxonomy" id="5627"/>
    <lineage>
        <taxon>Eukaryota</taxon>
        <taxon>Fungi</taxon>
        <taxon>Dikarya</taxon>
        <taxon>Basidiomycota</taxon>
        <taxon>Agaricomycotina</taxon>
        <taxon>Agaricomycetes</taxon>
        <taxon>Polyporales</taxon>
        <taxon>Grifolaceae</taxon>
        <taxon>Grifola</taxon>
    </lineage>
</organism>
<evidence type="ECO:0000313" key="3">
    <source>
        <dbReference type="Proteomes" id="UP000092993"/>
    </source>
</evidence>
<reference evidence="2 3" key="1">
    <citation type="submission" date="2016-03" db="EMBL/GenBank/DDBJ databases">
        <title>Whole genome sequencing of Grifola frondosa 9006-11.</title>
        <authorList>
            <person name="Min B."/>
            <person name="Park H."/>
            <person name="Kim J.-G."/>
            <person name="Cho H."/>
            <person name="Oh Y.-L."/>
            <person name="Kong W.-S."/>
            <person name="Choi I.-G."/>
        </authorList>
    </citation>
    <scope>NUCLEOTIDE SEQUENCE [LARGE SCALE GENOMIC DNA]</scope>
    <source>
        <strain evidence="2 3">9006-11</strain>
    </source>
</reference>
<sequence length="285" mass="33136">MPASEIDDIFASKGKASGHLCPQLPPLCPLSSLKRRGRKRRRPRENTRTTLTLRSRPMTPAENPPNGGHQKPSWILLLISLPHKEPSRQGGAHYWRRDEKEEAEGWQRRGPFQRLQRHWTEYVFVNRVSVDLQPLLPQGRRTEEGFAIYKETNSVSRTKAAIRHYVRLIVNAVSECTTIVYYYPLIIYTFGRLVIRDLSALSKPRIPSRQWYPRALNLKRILCALRCGKYIPRKMSNCYGESCMCIVSRNNVRSRVSQCAVSLVSPFRLYRSLVYRTQWLLEVNV</sequence>
<feature type="region of interest" description="Disordered" evidence="1">
    <location>
        <begin position="15"/>
        <end position="69"/>
    </location>
</feature>
<dbReference type="Proteomes" id="UP000092993">
    <property type="component" value="Unassembled WGS sequence"/>
</dbReference>
<gene>
    <name evidence="2" type="ORF">A0H81_00674</name>
</gene>
<accession>A0A1C7MRH4</accession>
<feature type="compositionally biased region" description="Low complexity" evidence="1">
    <location>
        <begin position="48"/>
        <end position="57"/>
    </location>
</feature>